<dbReference type="Proteomes" id="UP000321863">
    <property type="component" value="Unassembled WGS sequence"/>
</dbReference>
<dbReference type="EMBL" id="BJYJ01000001">
    <property type="protein sequence ID" value="GEN74506.1"/>
    <property type="molecule type" value="Genomic_DNA"/>
</dbReference>
<gene>
    <name evidence="1" type="ORF">CHA01nite_02460</name>
</gene>
<accession>A0A511YH67</accession>
<evidence type="ECO:0000313" key="2">
    <source>
        <dbReference type="Proteomes" id="UP000321863"/>
    </source>
</evidence>
<sequence length="149" mass="14975">MLIDLFTLGFTANLPNASDKVLKTKDATESLGLTGGSNLLTILQGNLPNITLTGNVSGTTSAEGSHAHGPAIGNAYLLSGTSFGNNGNGYGNAGSNGWGGVNARANTASSGSHTHTFSGTVSTPLGGGNVSIDNRSPYLSVNTFIYLGE</sequence>
<comment type="caution">
    <text evidence="1">The sequence shown here is derived from an EMBL/GenBank/DDBJ whole genome shotgun (WGS) entry which is preliminary data.</text>
</comment>
<dbReference type="OrthoDB" id="1159290at2"/>
<reference evidence="1 2" key="1">
    <citation type="submission" date="2019-07" db="EMBL/GenBank/DDBJ databases">
        <title>Whole genome shotgun sequence of Chryseobacterium hagamense NBRC 105253.</title>
        <authorList>
            <person name="Hosoyama A."/>
            <person name="Uohara A."/>
            <person name="Ohji S."/>
            <person name="Ichikawa N."/>
        </authorList>
    </citation>
    <scope>NUCLEOTIDE SEQUENCE [LARGE SCALE GENOMIC DNA]</scope>
    <source>
        <strain evidence="1 2">NBRC 105253</strain>
    </source>
</reference>
<name>A0A511YH67_9FLAO</name>
<dbReference type="RefSeq" id="WP_146939402.1">
    <property type="nucleotide sequence ID" value="NZ_BJYJ01000001.1"/>
</dbReference>
<protein>
    <submittedName>
        <fullName evidence="1">Uncharacterized protein</fullName>
    </submittedName>
</protein>
<evidence type="ECO:0000313" key="1">
    <source>
        <dbReference type="EMBL" id="GEN74506.1"/>
    </source>
</evidence>
<proteinExistence type="predicted"/>
<dbReference type="AlphaFoldDB" id="A0A511YH67"/>
<keyword evidence="2" id="KW-1185">Reference proteome</keyword>
<organism evidence="1 2">
    <name type="scientific">Chryseobacterium hagamense</name>
    <dbReference type="NCBI Taxonomy" id="395935"/>
    <lineage>
        <taxon>Bacteria</taxon>
        <taxon>Pseudomonadati</taxon>
        <taxon>Bacteroidota</taxon>
        <taxon>Flavobacteriia</taxon>
        <taxon>Flavobacteriales</taxon>
        <taxon>Weeksellaceae</taxon>
        <taxon>Chryseobacterium group</taxon>
        <taxon>Chryseobacterium</taxon>
    </lineage>
</organism>